<keyword evidence="4" id="KW-1185">Reference proteome</keyword>
<keyword evidence="1" id="KW-1133">Transmembrane helix</keyword>
<name>A0A8J3MAL6_9RHOB</name>
<reference evidence="3" key="1">
    <citation type="journal article" date="2014" name="Int. J. Syst. Evol. Microbiol.">
        <title>Complete genome sequence of Corynebacterium casei LMG S-19264T (=DSM 44701T), isolated from a smear-ripened cheese.</title>
        <authorList>
            <consortium name="US DOE Joint Genome Institute (JGI-PGF)"/>
            <person name="Walter F."/>
            <person name="Albersmeier A."/>
            <person name="Kalinowski J."/>
            <person name="Ruckert C."/>
        </authorList>
    </citation>
    <scope>NUCLEOTIDE SEQUENCE</scope>
    <source>
        <strain evidence="3">CGMCC 1.7081</strain>
    </source>
</reference>
<dbReference type="Pfam" id="PF00892">
    <property type="entry name" value="EamA"/>
    <property type="match status" value="2"/>
</dbReference>
<comment type="caution">
    <text evidence="3">The sequence shown here is derived from an EMBL/GenBank/DDBJ whole genome shotgun (WGS) entry which is preliminary data.</text>
</comment>
<feature type="transmembrane region" description="Helical" evidence="1">
    <location>
        <begin position="131"/>
        <end position="149"/>
    </location>
</feature>
<dbReference type="PANTHER" id="PTHR22911:SF135">
    <property type="entry name" value="BLR4310 PROTEIN"/>
    <property type="match status" value="1"/>
</dbReference>
<dbReference type="Gene3D" id="1.10.3730.20">
    <property type="match status" value="1"/>
</dbReference>
<feature type="transmembrane region" description="Helical" evidence="1">
    <location>
        <begin position="12"/>
        <end position="33"/>
    </location>
</feature>
<gene>
    <name evidence="3" type="ORF">GCM10010961_03080</name>
</gene>
<dbReference type="PANTHER" id="PTHR22911">
    <property type="entry name" value="ACYL-MALONYL CONDENSING ENZYME-RELATED"/>
    <property type="match status" value="1"/>
</dbReference>
<feature type="transmembrane region" description="Helical" evidence="1">
    <location>
        <begin position="83"/>
        <end position="101"/>
    </location>
</feature>
<sequence>MSLMAEPFPMENLRGAVLMTVAMLGFAVEDVLIKLLADRLPGWEIMLFLGAGAATIFAVLTRASGRRLWTRGYLRRPVLIRNGGELVSSFSMIMALALAPLSVASAILQANPLLVTLGAAIFLGEPVGWRRWGAILVGFVGVLLVVQPGGAGFEAPALFAVAAAISLAVRDLATRVIARETTSFQVSFLAFALQVPSALILSTVMAEPFVRPDMADGLKLVGVVALGAVSYHALVSAMRAGEVSFVTPFRYTRILFALGFAFVVFSERPNGLMLFGTGIIVASGIYTLWRERKHRLKA</sequence>
<feature type="transmembrane region" description="Helical" evidence="1">
    <location>
        <begin position="249"/>
        <end position="266"/>
    </location>
</feature>
<protein>
    <submittedName>
        <fullName evidence="3">Membrane protein</fullName>
    </submittedName>
</protein>
<dbReference type="RefSeq" id="WP_229861700.1">
    <property type="nucleotide sequence ID" value="NZ_BNAP01000001.1"/>
</dbReference>
<dbReference type="InterPro" id="IPR037185">
    <property type="entry name" value="EmrE-like"/>
</dbReference>
<feature type="transmembrane region" description="Helical" evidence="1">
    <location>
        <begin position="185"/>
        <end position="206"/>
    </location>
</feature>
<evidence type="ECO:0000313" key="3">
    <source>
        <dbReference type="EMBL" id="GHG80170.1"/>
    </source>
</evidence>
<proteinExistence type="predicted"/>
<organism evidence="3 4">
    <name type="scientific">Pseudodonghicola xiamenensis</name>
    <dbReference type="NCBI Taxonomy" id="337702"/>
    <lineage>
        <taxon>Bacteria</taxon>
        <taxon>Pseudomonadati</taxon>
        <taxon>Pseudomonadota</taxon>
        <taxon>Alphaproteobacteria</taxon>
        <taxon>Rhodobacterales</taxon>
        <taxon>Paracoccaceae</taxon>
        <taxon>Pseudodonghicola</taxon>
    </lineage>
</organism>
<dbReference type="AlphaFoldDB" id="A0A8J3MAL6"/>
<feature type="transmembrane region" description="Helical" evidence="1">
    <location>
        <begin position="45"/>
        <end position="63"/>
    </location>
</feature>
<reference evidence="3" key="2">
    <citation type="submission" date="2020-09" db="EMBL/GenBank/DDBJ databases">
        <authorList>
            <person name="Sun Q."/>
            <person name="Zhou Y."/>
        </authorList>
    </citation>
    <scope>NUCLEOTIDE SEQUENCE</scope>
    <source>
        <strain evidence="3">CGMCC 1.7081</strain>
    </source>
</reference>
<feature type="transmembrane region" description="Helical" evidence="1">
    <location>
        <begin position="218"/>
        <end position="237"/>
    </location>
</feature>
<accession>A0A8J3MAL6</accession>
<evidence type="ECO:0000313" key="4">
    <source>
        <dbReference type="Proteomes" id="UP000611500"/>
    </source>
</evidence>
<feature type="domain" description="EamA" evidence="2">
    <location>
        <begin position="157"/>
        <end position="283"/>
    </location>
</feature>
<dbReference type="Proteomes" id="UP000611500">
    <property type="component" value="Unassembled WGS sequence"/>
</dbReference>
<dbReference type="GO" id="GO:0016020">
    <property type="term" value="C:membrane"/>
    <property type="evidence" value="ECO:0007669"/>
    <property type="project" value="InterPro"/>
</dbReference>
<dbReference type="EMBL" id="BNAP01000001">
    <property type="protein sequence ID" value="GHG80170.1"/>
    <property type="molecule type" value="Genomic_DNA"/>
</dbReference>
<feature type="domain" description="EamA" evidence="2">
    <location>
        <begin position="14"/>
        <end position="146"/>
    </location>
</feature>
<evidence type="ECO:0000256" key="1">
    <source>
        <dbReference type="SAM" id="Phobius"/>
    </source>
</evidence>
<dbReference type="SUPFAM" id="SSF103481">
    <property type="entry name" value="Multidrug resistance efflux transporter EmrE"/>
    <property type="match status" value="2"/>
</dbReference>
<evidence type="ECO:0000259" key="2">
    <source>
        <dbReference type="Pfam" id="PF00892"/>
    </source>
</evidence>
<keyword evidence="1" id="KW-0812">Transmembrane</keyword>
<dbReference type="InterPro" id="IPR000620">
    <property type="entry name" value="EamA_dom"/>
</dbReference>
<feature type="transmembrane region" description="Helical" evidence="1">
    <location>
        <begin position="272"/>
        <end position="289"/>
    </location>
</feature>
<keyword evidence="1" id="KW-0472">Membrane</keyword>